<sequence>MRRVSSVDEAVAETKSRLMLVFVLNGGLECLSSGKQQIFAVEYLVFFLKEPVGGLLLF</sequence>
<organism evidence="1 2">
    <name type="scientific">Chlorobaculum tepidum (strain ATCC 49652 / DSM 12025 / NBRC 103806 / TLS)</name>
    <name type="common">Chlorobium tepidum</name>
    <dbReference type="NCBI Taxonomy" id="194439"/>
    <lineage>
        <taxon>Bacteria</taxon>
        <taxon>Pseudomonadati</taxon>
        <taxon>Chlorobiota</taxon>
        <taxon>Chlorobiia</taxon>
        <taxon>Chlorobiales</taxon>
        <taxon>Chlorobiaceae</taxon>
        <taxon>Chlorobaculum</taxon>
    </lineage>
</organism>
<evidence type="ECO:0000313" key="1">
    <source>
        <dbReference type="EMBL" id="AAM72256.1"/>
    </source>
</evidence>
<dbReference type="EMBL" id="AE006470">
    <property type="protein sequence ID" value="AAM72256.1"/>
    <property type="molecule type" value="Genomic_DNA"/>
</dbReference>
<proteinExistence type="predicted"/>
<dbReference type="HOGENOM" id="CLU_2971083_0_0_10"/>
<dbReference type="KEGG" id="cte:CT1022"/>
<name>Q8KDM4_CHLTE</name>
<protein>
    <submittedName>
        <fullName evidence="1">Uncharacterized protein</fullName>
    </submittedName>
</protein>
<keyword evidence="2" id="KW-1185">Reference proteome</keyword>
<dbReference type="AlphaFoldDB" id="Q8KDM4"/>
<dbReference type="EnsemblBacteria" id="AAM72256">
    <property type="protein sequence ID" value="AAM72256"/>
    <property type="gene ID" value="CT1022"/>
</dbReference>
<accession>Q8KDM4</accession>
<evidence type="ECO:0000313" key="2">
    <source>
        <dbReference type="Proteomes" id="UP000001007"/>
    </source>
</evidence>
<dbReference type="Proteomes" id="UP000001007">
    <property type="component" value="Chromosome"/>
</dbReference>
<reference evidence="1 2" key="1">
    <citation type="journal article" date="2002" name="Proc. Natl. Acad. Sci. U.S.A.">
        <title>The complete genome sequence of Chlorobium tepidum TLS, a photosynthetic, anaerobic, green-sulfur bacterium.</title>
        <authorList>
            <person name="Eisen J.A."/>
            <person name="Nelson K.E."/>
            <person name="Paulsen I.T."/>
            <person name="Heidelberg J.F."/>
            <person name="Wu M."/>
            <person name="Dodson R.J."/>
            <person name="Deboy R."/>
            <person name="Gwinn M.L."/>
            <person name="Nelson W.C."/>
            <person name="Haft D.H."/>
            <person name="Hickey E.K."/>
            <person name="Peterson J.D."/>
            <person name="Durkin A.S."/>
            <person name="Kolonay J.L."/>
            <person name="Yang F."/>
            <person name="Holt I."/>
            <person name="Umayam L.A."/>
            <person name="Mason T."/>
            <person name="Brenner M."/>
            <person name="Shea T.P."/>
            <person name="Parksey D."/>
            <person name="Nierman W.C."/>
            <person name="Feldblyum T.V."/>
            <person name="Hansen C.L."/>
            <person name="Craven M.B."/>
            <person name="Radune D."/>
            <person name="Vamathevan J."/>
            <person name="Khouri H."/>
            <person name="White O."/>
            <person name="Gruber T.M."/>
            <person name="Ketchum K.A."/>
            <person name="Venter J.C."/>
            <person name="Tettelin H."/>
            <person name="Bryant D.A."/>
            <person name="Fraser C.M."/>
        </authorList>
    </citation>
    <scope>NUCLEOTIDE SEQUENCE [LARGE SCALE GENOMIC DNA]</scope>
    <source>
        <strain evidence="2">ATCC 49652 / DSM 12025 / NBRC 103806 / TLS</strain>
    </source>
</reference>
<dbReference type="STRING" id="194439.CT1022"/>
<gene>
    <name evidence="1" type="ordered locus">CT1022</name>
</gene>